<dbReference type="SUPFAM" id="SSF101936">
    <property type="entry name" value="DNA-binding pseudobarrel domain"/>
    <property type="match status" value="1"/>
</dbReference>
<evidence type="ECO:0000256" key="4">
    <source>
        <dbReference type="ARBA" id="ARBA00023163"/>
    </source>
</evidence>
<name>A0A5D2R0N2_GOSTO</name>
<keyword evidence="4" id="KW-0804">Transcription</keyword>
<dbReference type="AlphaFoldDB" id="A0A5D2R0N2"/>
<keyword evidence="2" id="KW-0805">Transcription regulation</keyword>
<evidence type="ECO:0000313" key="7">
    <source>
        <dbReference type="Proteomes" id="UP000322667"/>
    </source>
</evidence>
<accession>A0A5D2R0N2</accession>
<dbReference type="InterPro" id="IPR003340">
    <property type="entry name" value="B3_DNA-bd"/>
</dbReference>
<evidence type="ECO:0000256" key="5">
    <source>
        <dbReference type="ARBA" id="ARBA00023242"/>
    </source>
</evidence>
<dbReference type="GO" id="GO:0003677">
    <property type="term" value="F:DNA binding"/>
    <property type="evidence" value="ECO:0007669"/>
    <property type="project" value="UniProtKB-KW"/>
</dbReference>
<evidence type="ECO:0008006" key="8">
    <source>
        <dbReference type="Google" id="ProtNLM"/>
    </source>
</evidence>
<organism evidence="6 7">
    <name type="scientific">Gossypium tomentosum</name>
    <name type="common">Hawaiian cotton</name>
    <name type="synonym">Gossypium sandvicense</name>
    <dbReference type="NCBI Taxonomy" id="34277"/>
    <lineage>
        <taxon>Eukaryota</taxon>
        <taxon>Viridiplantae</taxon>
        <taxon>Streptophyta</taxon>
        <taxon>Embryophyta</taxon>
        <taxon>Tracheophyta</taxon>
        <taxon>Spermatophyta</taxon>
        <taxon>Magnoliopsida</taxon>
        <taxon>eudicotyledons</taxon>
        <taxon>Gunneridae</taxon>
        <taxon>Pentapetalae</taxon>
        <taxon>rosids</taxon>
        <taxon>malvids</taxon>
        <taxon>Malvales</taxon>
        <taxon>Malvaceae</taxon>
        <taxon>Malvoideae</taxon>
        <taxon>Gossypium</taxon>
    </lineage>
</organism>
<dbReference type="InterPro" id="IPR015300">
    <property type="entry name" value="DNA-bd_pseudobarrel_sf"/>
</dbReference>
<keyword evidence="7" id="KW-1185">Reference proteome</keyword>
<sequence length="296" mass="34036">MAIEKPVFIKRLTKTDIEKRLSVPSKKKRCFLNFHGRHKVDVKVKDDNAKDWLFGCSIRREKDAYPKPVLSKGWLQFVRCWKLAIGDIVIVNRVMEKDGKENYRIKVIRTGVLPLVQNHDADRAIASNSSNARTITYDRTEGLRNLPKFIDFFELDSQQQREMEHPRNLALHNINVDEVPINSSAAPYSKLHDANRVMAVASYTNVEQEATITFAGTEQTVSYDRTEGLHNQPGFMFEFISQKPDETDRKSRAIDCSDLGSQEQREMEHPSILALHNINMVKMPVTSSRTPSIKFF</sequence>
<dbReference type="CDD" id="cd10017">
    <property type="entry name" value="B3_DNA"/>
    <property type="match status" value="1"/>
</dbReference>
<keyword evidence="5" id="KW-0539">Nucleus</keyword>
<dbReference type="Proteomes" id="UP000322667">
    <property type="component" value="Chromosome A04"/>
</dbReference>
<comment type="subcellular location">
    <subcellularLocation>
        <location evidence="1">Nucleus</location>
    </subcellularLocation>
</comment>
<keyword evidence="3" id="KW-0238">DNA-binding</keyword>
<proteinExistence type="predicted"/>
<dbReference type="Gene3D" id="2.40.330.10">
    <property type="entry name" value="DNA-binding pseudobarrel domain"/>
    <property type="match status" value="1"/>
</dbReference>
<dbReference type="GO" id="GO:0005634">
    <property type="term" value="C:nucleus"/>
    <property type="evidence" value="ECO:0007669"/>
    <property type="project" value="UniProtKB-SubCell"/>
</dbReference>
<gene>
    <name evidence="6" type="ORF">ES332_A04G174600v1</name>
</gene>
<evidence type="ECO:0000313" key="6">
    <source>
        <dbReference type="EMBL" id="TYI34023.1"/>
    </source>
</evidence>
<dbReference type="EMBL" id="CM017613">
    <property type="protein sequence ID" value="TYI34023.1"/>
    <property type="molecule type" value="Genomic_DNA"/>
</dbReference>
<protein>
    <recommendedName>
        <fullName evidence="8">TF-B3 domain-containing protein</fullName>
    </recommendedName>
</protein>
<evidence type="ECO:0000256" key="3">
    <source>
        <dbReference type="ARBA" id="ARBA00023125"/>
    </source>
</evidence>
<evidence type="ECO:0000256" key="1">
    <source>
        <dbReference type="ARBA" id="ARBA00004123"/>
    </source>
</evidence>
<reference evidence="6 7" key="1">
    <citation type="submission" date="2019-07" db="EMBL/GenBank/DDBJ databases">
        <title>WGS assembly of Gossypium tomentosum.</title>
        <authorList>
            <person name="Chen Z.J."/>
            <person name="Sreedasyam A."/>
            <person name="Ando A."/>
            <person name="Song Q."/>
            <person name="De L."/>
            <person name="Hulse-Kemp A."/>
            <person name="Ding M."/>
            <person name="Ye W."/>
            <person name="Kirkbride R."/>
            <person name="Jenkins J."/>
            <person name="Plott C."/>
            <person name="Lovell J."/>
            <person name="Lin Y.-M."/>
            <person name="Vaughn R."/>
            <person name="Liu B."/>
            <person name="Li W."/>
            <person name="Simpson S."/>
            <person name="Scheffler B."/>
            <person name="Saski C."/>
            <person name="Grover C."/>
            <person name="Hu G."/>
            <person name="Conover J."/>
            <person name="Carlson J."/>
            <person name="Shu S."/>
            <person name="Boston L."/>
            <person name="Williams M."/>
            <person name="Peterson D."/>
            <person name="Mcgee K."/>
            <person name="Jones D."/>
            <person name="Wendel J."/>
            <person name="Stelly D."/>
            <person name="Grimwood J."/>
            <person name="Schmutz J."/>
        </authorList>
    </citation>
    <scope>NUCLEOTIDE SEQUENCE [LARGE SCALE GENOMIC DNA]</scope>
    <source>
        <strain evidence="6">7179.01</strain>
    </source>
</reference>
<evidence type="ECO:0000256" key="2">
    <source>
        <dbReference type="ARBA" id="ARBA00023015"/>
    </source>
</evidence>